<organism evidence="1 2">
    <name type="scientific">Cichorium intybus</name>
    <name type="common">Chicory</name>
    <dbReference type="NCBI Taxonomy" id="13427"/>
    <lineage>
        <taxon>Eukaryota</taxon>
        <taxon>Viridiplantae</taxon>
        <taxon>Streptophyta</taxon>
        <taxon>Embryophyta</taxon>
        <taxon>Tracheophyta</taxon>
        <taxon>Spermatophyta</taxon>
        <taxon>Magnoliopsida</taxon>
        <taxon>eudicotyledons</taxon>
        <taxon>Gunneridae</taxon>
        <taxon>Pentapetalae</taxon>
        <taxon>asterids</taxon>
        <taxon>campanulids</taxon>
        <taxon>Asterales</taxon>
        <taxon>Asteraceae</taxon>
        <taxon>Cichorioideae</taxon>
        <taxon>Cichorieae</taxon>
        <taxon>Cichoriinae</taxon>
        <taxon>Cichorium</taxon>
    </lineage>
</organism>
<comment type="caution">
    <text evidence="1">The sequence shown here is derived from an EMBL/GenBank/DDBJ whole genome shotgun (WGS) entry which is preliminary data.</text>
</comment>
<proteinExistence type="predicted"/>
<evidence type="ECO:0000313" key="2">
    <source>
        <dbReference type="Proteomes" id="UP001055811"/>
    </source>
</evidence>
<name>A0ACB8ZRG0_CICIN</name>
<accession>A0ACB8ZRG0</accession>
<protein>
    <submittedName>
        <fullName evidence="1">Uncharacterized protein</fullName>
    </submittedName>
</protein>
<evidence type="ECO:0000313" key="1">
    <source>
        <dbReference type="EMBL" id="KAI3700296.1"/>
    </source>
</evidence>
<reference evidence="2" key="1">
    <citation type="journal article" date="2022" name="Mol. Ecol. Resour.">
        <title>The genomes of chicory, endive, great burdock and yacon provide insights into Asteraceae palaeo-polyploidization history and plant inulin production.</title>
        <authorList>
            <person name="Fan W."/>
            <person name="Wang S."/>
            <person name="Wang H."/>
            <person name="Wang A."/>
            <person name="Jiang F."/>
            <person name="Liu H."/>
            <person name="Zhao H."/>
            <person name="Xu D."/>
            <person name="Zhang Y."/>
        </authorList>
    </citation>
    <scope>NUCLEOTIDE SEQUENCE [LARGE SCALE GENOMIC DNA]</scope>
    <source>
        <strain evidence="2">cv. Punajuju</strain>
    </source>
</reference>
<dbReference type="EMBL" id="CM042016">
    <property type="protein sequence ID" value="KAI3700296.1"/>
    <property type="molecule type" value="Genomic_DNA"/>
</dbReference>
<gene>
    <name evidence="1" type="ORF">L2E82_44920</name>
</gene>
<keyword evidence="2" id="KW-1185">Reference proteome</keyword>
<dbReference type="Proteomes" id="UP001055811">
    <property type="component" value="Linkage Group LG08"/>
</dbReference>
<sequence length="171" mass="19993">MERLGLEYFDELLSRSFFQHSSSDKSMFVMHDLMNDLAMSVAGDFFSRSDIGMKKEFRKEALEMIAICHLKKLKNLHGEISIWGLANVQNAMDACEANLSQKRLSKLELDWGSLFNLSQTETYYKEVLNELKPHNDTLKQLHIKSYRGIEFSNWVRDPSFLRLTVMYKLNN</sequence>
<reference evidence="1 2" key="2">
    <citation type="journal article" date="2022" name="Mol. Ecol. Resour.">
        <title>The genomes of chicory, endive, great burdock and yacon provide insights into Asteraceae paleo-polyploidization history and plant inulin production.</title>
        <authorList>
            <person name="Fan W."/>
            <person name="Wang S."/>
            <person name="Wang H."/>
            <person name="Wang A."/>
            <person name="Jiang F."/>
            <person name="Liu H."/>
            <person name="Zhao H."/>
            <person name="Xu D."/>
            <person name="Zhang Y."/>
        </authorList>
    </citation>
    <scope>NUCLEOTIDE SEQUENCE [LARGE SCALE GENOMIC DNA]</scope>
    <source>
        <strain evidence="2">cv. Punajuju</strain>
        <tissue evidence="1">Leaves</tissue>
    </source>
</reference>